<reference evidence="1" key="1">
    <citation type="submission" date="2014-09" db="EMBL/GenBank/DDBJ databases">
        <authorList>
            <person name="Magalhaes I.L.F."/>
            <person name="Oliveira U."/>
            <person name="Santos F.R."/>
            <person name="Vidigal T.H.D.A."/>
            <person name="Brescovit A.D."/>
            <person name="Santos A.J."/>
        </authorList>
    </citation>
    <scope>NUCLEOTIDE SEQUENCE</scope>
    <source>
        <tissue evidence="1">Shoot tissue taken approximately 20 cm above the soil surface</tissue>
    </source>
</reference>
<accession>A0A0A8Z902</accession>
<sequence>MFIIHSIVTVAKSFSGRINPLRVRLLSGSLLHNSLCFSTGFISVGII</sequence>
<dbReference type="EMBL" id="GBRH01263772">
    <property type="protein sequence ID" value="JAD34123.1"/>
    <property type="molecule type" value="Transcribed_RNA"/>
</dbReference>
<reference evidence="1" key="2">
    <citation type="journal article" date="2015" name="Data Brief">
        <title>Shoot transcriptome of the giant reed, Arundo donax.</title>
        <authorList>
            <person name="Barrero R.A."/>
            <person name="Guerrero F.D."/>
            <person name="Moolhuijzen P."/>
            <person name="Goolsby J.A."/>
            <person name="Tidwell J."/>
            <person name="Bellgard S.E."/>
            <person name="Bellgard M.I."/>
        </authorList>
    </citation>
    <scope>NUCLEOTIDE SEQUENCE</scope>
    <source>
        <tissue evidence="1">Shoot tissue taken approximately 20 cm above the soil surface</tissue>
    </source>
</reference>
<organism evidence="1">
    <name type="scientific">Arundo donax</name>
    <name type="common">Giant reed</name>
    <name type="synonym">Donax arundinaceus</name>
    <dbReference type="NCBI Taxonomy" id="35708"/>
    <lineage>
        <taxon>Eukaryota</taxon>
        <taxon>Viridiplantae</taxon>
        <taxon>Streptophyta</taxon>
        <taxon>Embryophyta</taxon>
        <taxon>Tracheophyta</taxon>
        <taxon>Spermatophyta</taxon>
        <taxon>Magnoliopsida</taxon>
        <taxon>Liliopsida</taxon>
        <taxon>Poales</taxon>
        <taxon>Poaceae</taxon>
        <taxon>PACMAD clade</taxon>
        <taxon>Arundinoideae</taxon>
        <taxon>Arundineae</taxon>
        <taxon>Arundo</taxon>
    </lineage>
</organism>
<protein>
    <submittedName>
        <fullName evidence="1">Uncharacterized protein</fullName>
    </submittedName>
</protein>
<evidence type="ECO:0000313" key="1">
    <source>
        <dbReference type="EMBL" id="JAD34123.1"/>
    </source>
</evidence>
<dbReference type="AlphaFoldDB" id="A0A0A8Z902"/>
<proteinExistence type="predicted"/>
<name>A0A0A8Z902_ARUDO</name>